<comment type="caution">
    <text evidence="3">The sequence shown here is derived from an EMBL/GenBank/DDBJ whole genome shotgun (WGS) entry which is preliminary data.</text>
</comment>
<organism evidence="3 4">
    <name type="scientific">Massariosphaeria phaeospora</name>
    <dbReference type="NCBI Taxonomy" id="100035"/>
    <lineage>
        <taxon>Eukaryota</taxon>
        <taxon>Fungi</taxon>
        <taxon>Dikarya</taxon>
        <taxon>Ascomycota</taxon>
        <taxon>Pezizomycotina</taxon>
        <taxon>Dothideomycetes</taxon>
        <taxon>Pleosporomycetidae</taxon>
        <taxon>Pleosporales</taxon>
        <taxon>Pleosporales incertae sedis</taxon>
        <taxon>Massariosphaeria</taxon>
    </lineage>
</organism>
<evidence type="ECO:0000313" key="3">
    <source>
        <dbReference type="EMBL" id="KAF2870482.1"/>
    </source>
</evidence>
<keyword evidence="2" id="KW-0812">Transmembrane</keyword>
<dbReference type="AlphaFoldDB" id="A0A7C8MDC9"/>
<gene>
    <name evidence="3" type="ORF">BDV95DRAFT_61488</name>
</gene>
<dbReference type="Proteomes" id="UP000481861">
    <property type="component" value="Unassembled WGS sequence"/>
</dbReference>
<proteinExistence type="predicted"/>
<evidence type="ECO:0000256" key="2">
    <source>
        <dbReference type="SAM" id="Phobius"/>
    </source>
</evidence>
<reference evidence="3 4" key="1">
    <citation type="submission" date="2020-01" db="EMBL/GenBank/DDBJ databases">
        <authorList>
            <consortium name="DOE Joint Genome Institute"/>
            <person name="Haridas S."/>
            <person name="Albert R."/>
            <person name="Binder M."/>
            <person name="Bloem J."/>
            <person name="Labutti K."/>
            <person name="Salamov A."/>
            <person name="Andreopoulos B."/>
            <person name="Baker S.E."/>
            <person name="Barry K."/>
            <person name="Bills G."/>
            <person name="Bluhm B.H."/>
            <person name="Cannon C."/>
            <person name="Castanera R."/>
            <person name="Culley D.E."/>
            <person name="Daum C."/>
            <person name="Ezra D."/>
            <person name="Gonzalez J.B."/>
            <person name="Henrissat B."/>
            <person name="Kuo A."/>
            <person name="Liang C."/>
            <person name="Lipzen A."/>
            <person name="Lutzoni F."/>
            <person name="Magnuson J."/>
            <person name="Mondo S."/>
            <person name="Nolan M."/>
            <person name="Ohm R."/>
            <person name="Pangilinan J."/>
            <person name="Park H.-J.H."/>
            <person name="Ramirez L."/>
            <person name="Alfaro M."/>
            <person name="Sun H."/>
            <person name="Tritt A."/>
            <person name="Yoshinaga Y."/>
            <person name="Zwiers L.-H.L."/>
            <person name="Turgeon B.G."/>
            <person name="Goodwin S.B."/>
            <person name="Spatafora J.W."/>
            <person name="Crous P.W."/>
            <person name="Grigoriev I.V."/>
        </authorList>
    </citation>
    <scope>NUCLEOTIDE SEQUENCE [LARGE SCALE GENOMIC DNA]</scope>
    <source>
        <strain evidence="3 4">CBS 611.86</strain>
    </source>
</reference>
<keyword evidence="2" id="KW-1133">Transmembrane helix</keyword>
<feature type="transmembrane region" description="Helical" evidence="2">
    <location>
        <begin position="112"/>
        <end position="137"/>
    </location>
</feature>
<protein>
    <submittedName>
        <fullName evidence="3">Uncharacterized protein</fullName>
    </submittedName>
</protein>
<keyword evidence="4" id="KW-1185">Reference proteome</keyword>
<dbReference type="EMBL" id="JAADJZ010000013">
    <property type="protein sequence ID" value="KAF2870482.1"/>
    <property type="molecule type" value="Genomic_DNA"/>
</dbReference>
<accession>A0A7C8MDC9</accession>
<feature type="region of interest" description="Disordered" evidence="1">
    <location>
        <begin position="294"/>
        <end position="314"/>
    </location>
</feature>
<name>A0A7C8MDC9_9PLEO</name>
<evidence type="ECO:0000313" key="4">
    <source>
        <dbReference type="Proteomes" id="UP000481861"/>
    </source>
</evidence>
<feature type="compositionally biased region" description="Polar residues" evidence="1">
    <location>
        <begin position="298"/>
        <end position="314"/>
    </location>
</feature>
<sequence>MIGLCAGTLSSPLLIIVLQQNSTQFLHYAPRSRPVRHITNPLRWQLLASLDSLRKTKNTTQELPNLAGRRSRTMPPSSLSVRPPVTFTDTPVPLLVRRAVGTAPRAWLETPFGIAVLVTASCTLLVLFGAVSMFLYYRVLPRRRARQALRHALPQTKLARKPFRPSLSAGREARSGARSGPSDLAFCNIAPLPEFSPIALTEIVVSESDEDVKTEMVKSLGPQGDECVKTIDEAAVELVLDELRESPYNVSVENISTSGTLKYAGGAKTMSMHVIPPMDVEDLVHPDEFEESLRESHCASNRDPSAVSVTTQTL</sequence>
<evidence type="ECO:0000256" key="1">
    <source>
        <dbReference type="SAM" id="MobiDB-lite"/>
    </source>
</evidence>
<keyword evidence="2" id="KW-0472">Membrane</keyword>